<proteinExistence type="predicted"/>
<dbReference type="AlphaFoldDB" id="M6R8B9"/>
<protein>
    <submittedName>
        <fullName evidence="1">Uncharacterized protein</fullName>
    </submittedName>
</protein>
<accession>M6R8B9</accession>
<reference evidence="1 2" key="1">
    <citation type="submission" date="2013-01" db="EMBL/GenBank/DDBJ databases">
        <authorList>
            <person name="Harkins D.M."/>
            <person name="Durkin A.S."/>
            <person name="Brinkac L.M."/>
            <person name="Haft D.H."/>
            <person name="Selengut J.D."/>
            <person name="Sanka R."/>
            <person name="DePew J."/>
            <person name="Purushe J."/>
            <person name="Picardeau M."/>
            <person name="Werts C."/>
            <person name="Goarant C."/>
            <person name="Vinetz J.M."/>
            <person name="Sutton G.G."/>
            <person name="Nierman W.C."/>
            <person name="Fouts D.E."/>
        </authorList>
    </citation>
    <scope>NUCLEOTIDE SEQUENCE [LARGE SCALE GENOMIC DNA]</scope>
    <source>
        <strain evidence="1 2">Verdun HP</strain>
    </source>
</reference>
<evidence type="ECO:0000313" key="2">
    <source>
        <dbReference type="Proteomes" id="UP000012092"/>
    </source>
</evidence>
<dbReference type="Proteomes" id="UP000012092">
    <property type="component" value="Unassembled WGS sequence"/>
</dbReference>
<sequence>MLGRFKKTGEISVLVIDLAFNKETTANKKEIDPINIETLIFLNKNTVKQAKETIKIPIPFSEK</sequence>
<dbReference type="EMBL" id="AHNZ02000662">
    <property type="protein sequence ID" value="EMO04372.1"/>
    <property type="molecule type" value="Genomic_DNA"/>
</dbReference>
<gene>
    <name evidence="1" type="ORF">LEP1GSC116_3396</name>
</gene>
<comment type="caution">
    <text evidence="1">The sequence shown here is derived from an EMBL/GenBank/DDBJ whole genome shotgun (WGS) entry which is preliminary data.</text>
</comment>
<organism evidence="1 2">
    <name type="scientific">Leptospira interrogans serovar Icterohaemorrhagiae str. Verdun HP</name>
    <dbReference type="NCBI Taxonomy" id="1049910"/>
    <lineage>
        <taxon>Bacteria</taxon>
        <taxon>Pseudomonadati</taxon>
        <taxon>Spirochaetota</taxon>
        <taxon>Spirochaetia</taxon>
        <taxon>Leptospirales</taxon>
        <taxon>Leptospiraceae</taxon>
        <taxon>Leptospira</taxon>
    </lineage>
</organism>
<evidence type="ECO:0000313" key="1">
    <source>
        <dbReference type="EMBL" id="EMO04372.1"/>
    </source>
</evidence>
<name>M6R8B9_LEPIR</name>